<evidence type="ECO:0000313" key="4">
    <source>
        <dbReference type="Proteomes" id="UP000005239"/>
    </source>
</evidence>
<dbReference type="GO" id="GO:0016799">
    <property type="term" value="F:hydrolase activity, hydrolyzing N-glycosyl compounds"/>
    <property type="evidence" value="ECO:0007669"/>
    <property type="project" value="InterPro"/>
</dbReference>
<dbReference type="InterPro" id="IPR052775">
    <property type="entry name" value="IUN_hydrolase"/>
</dbReference>
<keyword evidence="4" id="KW-1185">Reference proteome</keyword>
<evidence type="ECO:0000313" key="3">
    <source>
        <dbReference type="EnsemblMetazoa" id="PPA33830.1"/>
    </source>
</evidence>
<comment type="similarity">
    <text evidence="1">Belongs to the IUNH family.</text>
</comment>
<dbReference type="PANTHER" id="PTHR46190:SF1">
    <property type="entry name" value="SI:CH211-201H21.5"/>
    <property type="match status" value="1"/>
</dbReference>
<dbReference type="Proteomes" id="UP000005239">
    <property type="component" value="Unassembled WGS sequence"/>
</dbReference>
<name>A0A2A6BB89_PRIPA</name>
<dbReference type="Pfam" id="PF01156">
    <property type="entry name" value="IU_nuc_hydro"/>
    <property type="match status" value="1"/>
</dbReference>
<feature type="domain" description="Inosine/uridine-preferring nucleoside hydrolase" evidence="2">
    <location>
        <begin position="7"/>
        <end position="163"/>
    </location>
</feature>
<evidence type="ECO:0000256" key="1">
    <source>
        <dbReference type="ARBA" id="ARBA00009176"/>
    </source>
</evidence>
<evidence type="ECO:0000259" key="2">
    <source>
        <dbReference type="Pfam" id="PF01156"/>
    </source>
</evidence>
<dbReference type="Gene3D" id="3.90.245.10">
    <property type="entry name" value="Ribonucleoside hydrolase-like"/>
    <property type="match status" value="1"/>
</dbReference>
<dbReference type="SUPFAM" id="SSF53590">
    <property type="entry name" value="Nucleoside hydrolase"/>
    <property type="match status" value="1"/>
</dbReference>
<reference evidence="3" key="2">
    <citation type="submission" date="2022-06" db="UniProtKB">
        <authorList>
            <consortium name="EnsemblMetazoa"/>
        </authorList>
    </citation>
    <scope>IDENTIFICATION</scope>
    <source>
        <strain evidence="3">PS312</strain>
    </source>
</reference>
<dbReference type="InterPro" id="IPR036452">
    <property type="entry name" value="Ribo_hydro-like"/>
</dbReference>
<sequence length="165" mass="17843">MSSKRKLIIDTDGVADDIRAVSLALQHPDVEVLAITTTHGCVKTEQAAANVARALRANGVKVPIYKGATTQSTPVKENTWDESVFFGKDGIGGQPTAFPEVLESDFSCWETEHAAQALIRLTREHENVTVVAIGCLTNLALALKLDDDFKRKLEGVVIMGGNYYG</sequence>
<reference evidence="4" key="1">
    <citation type="journal article" date="2008" name="Nat. Genet.">
        <title>The Pristionchus pacificus genome provides a unique perspective on nematode lifestyle and parasitism.</title>
        <authorList>
            <person name="Dieterich C."/>
            <person name="Clifton S.W."/>
            <person name="Schuster L.N."/>
            <person name="Chinwalla A."/>
            <person name="Delehaunty K."/>
            <person name="Dinkelacker I."/>
            <person name="Fulton L."/>
            <person name="Fulton R."/>
            <person name="Godfrey J."/>
            <person name="Minx P."/>
            <person name="Mitreva M."/>
            <person name="Roeseler W."/>
            <person name="Tian H."/>
            <person name="Witte H."/>
            <person name="Yang S.P."/>
            <person name="Wilson R.K."/>
            <person name="Sommer R.J."/>
        </authorList>
    </citation>
    <scope>NUCLEOTIDE SEQUENCE [LARGE SCALE GENOMIC DNA]</scope>
    <source>
        <strain evidence="4">PS312</strain>
    </source>
</reference>
<protein>
    <submittedName>
        <fullName evidence="3">IU_nuc_hydro domain-containing protein</fullName>
    </submittedName>
</protein>
<dbReference type="InterPro" id="IPR001910">
    <property type="entry name" value="Inosine/uridine_hydrolase_dom"/>
</dbReference>
<accession>A0A8R1UME8</accession>
<gene>
    <name evidence="3" type="primary">WBGene00272199</name>
</gene>
<dbReference type="AlphaFoldDB" id="A0A2A6BB89"/>
<proteinExistence type="inferred from homology"/>
<accession>A0A2A6BB89</accession>
<organism evidence="3 4">
    <name type="scientific">Pristionchus pacificus</name>
    <name type="common">Parasitic nematode worm</name>
    <dbReference type="NCBI Taxonomy" id="54126"/>
    <lineage>
        <taxon>Eukaryota</taxon>
        <taxon>Metazoa</taxon>
        <taxon>Ecdysozoa</taxon>
        <taxon>Nematoda</taxon>
        <taxon>Chromadorea</taxon>
        <taxon>Rhabditida</taxon>
        <taxon>Rhabditina</taxon>
        <taxon>Diplogasteromorpha</taxon>
        <taxon>Diplogasteroidea</taxon>
        <taxon>Neodiplogasteridae</taxon>
        <taxon>Pristionchus</taxon>
    </lineage>
</organism>
<dbReference type="PANTHER" id="PTHR46190">
    <property type="entry name" value="SI:CH211-201H21.5-RELATED"/>
    <property type="match status" value="1"/>
</dbReference>
<dbReference type="EnsemblMetazoa" id="PPA33830.1">
    <property type="protein sequence ID" value="PPA33830.1"/>
    <property type="gene ID" value="WBGene00272199"/>
</dbReference>